<organism evidence="20 21">
    <name type="scientific">Acrobeloides nanus</name>
    <dbReference type="NCBI Taxonomy" id="290746"/>
    <lineage>
        <taxon>Eukaryota</taxon>
        <taxon>Metazoa</taxon>
        <taxon>Ecdysozoa</taxon>
        <taxon>Nematoda</taxon>
        <taxon>Chromadorea</taxon>
        <taxon>Rhabditida</taxon>
        <taxon>Tylenchina</taxon>
        <taxon>Cephalobomorpha</taxon>
        <taxon>Cephaloboidea</taxon>
        <taxon>Cephalobidae</taxon>
        <taxon>Acrobeloides</taxon>
    </lineage>
</organism>
<feature type="region of interest" description="Disordered" evidence="18">
    <location>
        <begin position="858"/>
        <end position="882"/>
    </location>
</feature>
<feature type="compositionally biased region" description="Low complexity" evidence="18">
    <location>
        <begin position="921"/>
        <end position="933"/>
    </location>
</feature>
<dbReference type="GO" id="GO:0032259">
    <property type="term" value="P:methylation"/>
    <property type="evidence" value="ECO:0007669"/>
    <property type="project" value="UniProtKB-KW"/>
</dbReference>
<keyword evidence="5" id="KW-0678">Repressor</keyword>
<evidence type="ECO:0000256" key="8">
    <source>
        <dbReference type="ARBA" id="ARBA00022691"/>
    </source>
</evidence>
<evidence type="ECO:0000256" key="15">
    <source>
        <dbReference type="ARBA" id="ARBA00059646"/>
    </source>
</evidence>
<keyword evidence="6" id="KW-0489">Methyltransferase</keyword>
<sequence>MYLDDCLEVPFLCQLTSFITKYSFLFNSNNTHFFADRVWEKIPQEWLAYLSNLTYEKLNQIPINSSEFQDGPDSLKDFFMTAKRLSILQEPTFEHQDLCECLSGIKAKKEHELRQLGHLIHEECMKLNITRIVDIGCGLGHLLKYVSLLGNYELIGLEADAKLCNSGKAYYGQVHFENLRISETTDLCELKKIFSVEDKRTAVISLHGCGNLQPRILRLFVQLLPETSPVLLTLGCCYHKMTINESWIMSNTIRTTAKELANLPIGAFRLACQERMTKWTQLSVEEHEIHKKAFLNRAIVECIYERIGYKDYVDTRRVNRRLGSSYDEVLKNLLHRNKVGDTEVEEWSRIFYETIASYEPYFDYIEPYTCLQYAMQGVLESLILIDRVAFLRENARDCELKPNAPDTVVNFPLSAAWLVISELFHRLSTTLALPFIHVTRNLFIAHLISKPSGQHSMTSKELCENDDLCTALVVDPILGFHTHKMDLWYKPPQREIQAEARRVLRDYIHDQDLQCAVRRLYNLGWVAAELRKKSFKEKINFRDHLLRFLAMFNLQSGFTIRPCTRYSAENCVGAMLIVTRPWNKGEIIESLVGVIGELTPEEESQLLKKDVNDFSVMYSTRKRRAQLWLGPGAYINHDCRPNCKFVANDHTAKIQVLRDMKTGDEITCFYGENFFGDNNERCECYTCERRGKGVFAENNNHSCDSNSSSSVENESELTEKQKKYVLRETDSRLGRSVNEVSNKPDSQLRRNNGAALTSMQHEVISRNSTGNFLEALISSFSTRRSPKPTTRLKEYQQSEKTTTFRRTSRRAPSRSHSGQRLFNVVKDGTSYRAPKSNHHAPMSTESLKMRIKLALRTPAKGIRYSRRRRGEKPLSRTPSPRNFDIENCMYEVDRGGIESDNSAGEDMNELVVLTDGATPASSISPVSNGSNSSTEYSLGNSNSNSRSKERIVQC</sequence>
<dbReference type="FunFam" id="1.10.10.1700:FF:000001">
    <property type="entry name" value="Histone-lysine N-methyltransferase"/>
    <property type="match status" value="1"/>
</dbReference>
<evidence type="ECO:0000256" key="2">
    <source>
        <dbReference type="ARBA" id="ARBA00004286"/>
    </source>
</evidence>
<evidence type="ECO:0000256" key="5">
    <source>
        <dbReference type="ARBA" id="ARBA00022491"/>
    </source>
</evidence>
<evidence type="ECO:0000256" key="4">
    <source>
        <dbReference type="ARBA" id="ARBA00022454"/>
    </source>
</evidence>
<dbReference type="SUPFAM" id="SSF53335">
    <property type="entry name" value="S-adenosyl-L-methionine-dependent methyltransferases"/>
    <property type="match status" value="1"/>
</dbReference>
<dbReference type="InterPro" id="IPR041938">
    <property type="entry name" value="Hist-Lys_N-MTase_N"/>
</dbReference>
<keyword evidence="12" id="KW-0539">Nucleus</keyword>
<keyword evidence="7" id="KW-0808">Transferase</keyword>
<name>A0A914C996_9BILA</name>
<evidence type="ECO:0000256" key="14">
    <source>
        <dbReference type="ARBA" id="ARBA00052814"/>
    </source>
</evidence>
<dbReference type="InterPro" id="IPR029063">
    <property type="entry name" value="SAM-dependent_MTases_sf"/>
</dbReference>
<comment type="catalytic activity">
    <reaction evidence="14">
        <text>N(6),N(6)-dimethyl-L-lysyl(20)-[histone H4] + S-adenosyl-L-methionine = N(6),N(6),N(6)-trimethyl-L-lysyl(20)-[histone H4] + S-adenosyl-L-homocysteine + H(+)</text>
        <dbReference type="Rhea" id="RHEA:61992"/>
        <dbReference type="Rhea" id="RHEA-COMP:15556"/>
        <dbReference type="Rhea" id="RHEA-COMP:15998"/>
        <dbReference type="ChEBI" id="CHEBI:15378"/>
        <dbReference type="ChEBI" id="CHEBI:57856"/>
        <dbReference type="ChEBI" id="CHEBI:59789"/>
        <dbReference type="ChEBI" id="CHEBI:61961"/>
        <dbReference type="ChEBI" id="CHEBI:61976"/>
    </reaction>
</comment>
<evidence type="ECO:0000256" key="6">
    <source>
        <dbReference type="ARBA" id="ARBA00022603"/>
    </source>
</evidence>
<dbReference type="PANTHER" id="PTHR12977:SF4">
    <property type="entry name" value="HISTONE-LYSINE N-METHYLTRANSFERASE KMT5B"/>
    <property type="match status" value="1"/>
</dbReference>
<evidence type="ECO:0000256" key="13">
    <source>
        <dbReference type="ARBA" id="ARBA00051837"/>
    </source>
</evidence>
<feature type="domain" description="SET" evidence="19">
    <location>
        <begin position="556"/>
        <end position="671"/>
    </location>
</feature>
<evidence type="ECO:0000256" key="10">
    <source>
        <dbReference type="ARBA" id="ARBA00023015"/>
    </source>
</evidence>
<feature type="region of interest" description="Disordered" evidence="18">
    <location>
        <begin position="783"/>
        <end position="820"/>
    </location>
</feature>
<feature type="region of interest" description="Disordered" evidence="18">
    <location>
        <begin position="919"/>
        <end position="954"/>
    </location>
</feature>
<feature type="compositionally biased region" description="Polar residues" evidence="18">
    <location>
        <begin position="934"/>
        <end position="945"/>
    </location>
</feature>
<dbReference type="GO" id="GO:0140941">
    <property type="term" value="F:histone H4K20me methyltransferase activity"/>
    <property type="evidence" value="ECO:0007669"/>
    <property type="project" value="UniProtKB-EC"/>
</dbReference>
<dbReference type="InterPro" id="IPR046341">
    <property type="entry name" value="SET_dom_sf"/>
</dbReference>
<evidence type="ECO:0000313" key="21">
    <source>
        <dbReference type="WBParaSite" id="ACRNAN_Path_518.g1965.t1"/>
    </source>
</evidence>
<dbReference type="InterPro" id="IPR025714">
    <property type="entry name" value="Methyltranfer_dom"/>
</dbReference>
<feature type="compositionally biased region" description="Low complexity" evidence="18">
    <location>
        <begin position="698"/>
        <end position="712"/>
    </location>
</feature>
<dbReference type="PROSITE" id="PS51570">
    <property type="entry name" value="SAM_MT43_SUVAR420_2"/>
    <property type="match status" value="1"/>
</dbReference>
<evidence type="ECO:0000256" key="16">
    <source>
        <dbReference type="ARBA" id="ARBA00071597"/>
    </source>
</evidence>
<comment type="subcellular location">
    <subcellularLocation>
        <location evidence="2">Chromosome</location>
    </subcellularLocation>
    <subcellularLocation>
        <location evidence="1">Nucleus</location>
    </subcellularLocation>
</comment>
<evidence type="ECO:0000256" key="12">
    <source>
        <dbReference type="ARBA" id="ARBA00023242"/>
    </source>
</evidence>
<evidence type="ECO:0000259" key="19">
    <source>
        <dbReference type="PROSITE" id="PS50280"/>
    </source>
</evidence>
<keyword evidence="9" id="KW-0156">Chromatin regulator</keyword>
<protein>
    <recommendedName>
        <fullName evidence="16">Histone-lysine N-methyltransferase Suv4-20</fullName>
        <ecNumber evidence="3">2.1.1.362</ecNumber>
    </recommendedName>
    <alternativeName>
        <fullName evidence="17">SET domain-containing protein 4</fullName>
    </alternativeName>
</protein>
<proteinExistence type="predicted"/>
<evidence type="ECO:0000313" key="20">
    <source>
        <dbReference type="Proteomes" id="UP000887540"/>
    </source>
</evidence>
<evidence type="ECO:0000256" key="3">
    <source>
        <dbReference type="ARBA" id="ARBA00012188"/>
    </source>
</evidence>
<evidence type="ECO:0000256" key="1">
    <source>
        <dbReference type="ARBA" id="ARBA00004123"/>
    </source>
</evidence>
<dbReference type="EC" id="2.1.1.362" evidence="3"/>
<dbReference type="Proteomes" id="UP000887540">
    <property type="component" value="Unplaced"/>
</dbReference>
<keyword evidence="8" id="KW-0949">S-adenosyl-L-methionine</keyword>
<dbReference type="Pfam" id="PF00856">
    <property type="entry name" value="SET"/>
    <property type="match status" value="1"/>
</dbReference>
<evidence type="ECO:0000256" key="11">
    <source>
        <dbReference type="ARBA" id="ARBA00023163"/>
    </source>
</evidence>
<reference evidence="21" key="1">
    <citation type="submission" date="2022-11" db="UniProtKB">
        <authorList>
            <consortium name="WormBaseParasite"/>
        </authorList>
    </citation>
    <scope>IDENTIFICATION</scope>
</reference>
<comment type="function">
    <text evidence="15">Histone methyltransferase that specifically di- and trimethylates 'Lys-20' of histone H4 (H4K20me2/me3). H4 'Lys-20' trimethylation represents a specific tag for epigenetic transcriptional repression. Contributes to dosage compensation of X chromosome-relative to autosome-linked gene expression, possibly by converting H4K20me1 to H4K20m2/me3 on autosomes. Involved in the regulation of growth and body fat metabolism downstream of the TOR complex 2 pathway.</text>
</comment>
<accession>A0A914C996</accession>
<keyword evidence="10" id="KW-0805">Transcription regulation</keyword>
<dbReference type="CDD" id="cd02440">
    <property type="entry name" value="AdoMet_MTases"/>
    <property type="match status" value="1"/>
</dbReference>
<evidence type="ECO:0000256" key="17">
    <source>
        <dbReference type="ARBA" id="ARBA00082095"/>
    </source>
</evidence>
<dbReference type="FunFam" id="2.170.270.10:FF:000006">
    <property type="entry name" value="Histone-lysine N-methyltransferase"/>
    <property type="match status" value="1"/>
</dbReference>
<dbReference type="GO" id="GO:0005634">
    <property type="term" value="C:nucleus"/>
    <property type="evidence" value="ECO:0007669"/>
    <property type="project" value="UniProtKB-SubCell"/>
</dbReference>
<feature type="region of interest" description="Disordered" evidence="18">
    <location>
        <begin position="698"/>
        <end position="723"/>
    </location>
</feature>
<comment type="catalytic activity">
    <reaction evidence="13">
        <text>N(6)-methyl-L-lysyl(20)-[histone H4] + S-adenosyl-L-methionine = N(6),N(6)-dimethyl-L-lysyl(20)-[histone H4] + S-adenosyl-L-homocysteine + H(+)</text>
        <dbReference type="Rhea" id="RHEA:60348"/>
        <dbReference type="Rhea" id="RHEA-COMP:15555"/>
        <dbReference type="Rhea" id="RHEA-COMP:15556"/>
        <dbReference type="ChEBI" id="CHEBI:15378"/>
        <dbReference type="ChEBI" id="CHEBI:57856"/>
        <dbReference type="ChEBI" id="CHEBI:59789"/>
        <dbReference type="ChEBI" id="CHEBI:61929"/>
        <dbReference type="ChEBI" id="CHEBI:61976"/>
        <dbReference type="EC" id="2.1.1.362"/>
    </reaction>
</comment>
<dbReference type="InterPro" id="IPR001214">
    <property type="entry name" value="SET_dom"/>
</dbReference>
<dbReference type="Gene3D" id="2.170.270.10">
    <property type="entry name" value="SET domain"/>
    <property type="match status" value="1"/>
</dbReference>
<dbReference type="AlphaFoldDB" id="A0A914C996"/>
<keyword evidence="11" id="KW-0804">Transcription</keyword>
<evidence type="ECO:0000256" key="18">
    <source>
        <dbReference type="SAM" id="MobiDB-lite"/>
    </source>
</evidence>
<dbReference type="SUPFAM" id="SSF82199">
    <property type="entry name" value="SET domain"/>
    <property type="match status" value="1"/>
</dbReference>
<keyword evidence="20" id="KW-1185">Reference proteome</keyword>
<dbReference type="InterPro" id="IPR039977">
    <property type="entry name" value="Suv4-20/Set9"/>
</dbReference>
<evidence type="ECO:0000256" key="9">
    <source>
        <dbReference type="ARBA" id="ARBA00022853"/>
    </source>
</evidence>
<dbReference type="PANTHER" id="PTHR12977">
    <property type="entry name" value="SUPPRESSOR OF VARIEGATION 4-20-RELATED"/>
    <property type="match status" value="1"/>
</dbReference>
<dbReference type="Gene3D" id="3.40.50.150">
    <property type="entry name" value="Vaccinia Virus protein VP39"/>
    <property type="match status" value="1"/>
</dbReference>
<keyword evidence="4" id="KW-0158">Chromosome</keyword>
<dbReference type="SMART" id="SM00317">
    <property type="entry name" value="SET"/>
    <property type="match status" value="1"/>
</dbReference>
<dbReference type="PROSITE" id="PS50280">
    <property type="entry name" value="SET"/>
    <property type="match status" value="1"/>
</dbReference>
<dbReference type="Gene3D" id="1.10.10.1700">
    <property type="entry name" value="Histone-lysine N-methyltransferase"/>
    <property type="match status" value="1"/>
</dbReference>
<evidence type="ECO:0000256" key="7">
    <source>
        <dbReference type="ARBA" id="ARBA00022679"/>
    </source>
</evidence>
<dbReference type="WBParaSite" id="ACRNAN_Path_518.g1965.t1">
    <property type="protein sequence ID" value="ACRNAN_Path_518.g1965.t1"/>
    <property type="gene ID" value="ACRNAN_Path_518.g1965"/>
</dbReference>
<dbReference type="GO" id="GO:0005694">
    <property type="term" value="C:chromosome"/>
    <property type="evidence" value="ECO:0007669"/>
    <property type="project" value="UniProtKB-SubCell"/>
</dbReference>
<dbReference type="Pfam" id="PF13679">
    <property type="entry name" value="Methyltransf_32"/>
    <property type="match status" value="1"/>
</dbReference>
<dbReference type="InterPro" id="IPR025790">
    <property type="entry name" value="Suv4-20_animal"/>
</dbReference>